<sequence length="23" mass="2622">KTQAATSINVRFGGLDAVRKWFR</sequence>
<reference evidence="1 2" key="1">
    <citation type="journal article" date="2014" name="PLoS Genet.">
        <title>Hidden diversity in honey bee gut symbionts detected by single-cell genomics.</title>
        <authorList>
            <person name="Engel P."/>
            <person name="Stepanauskas R."/>
            <person name="Moran N."/>
        </authorList>
    </citation>
    <scope>NUCLEOTIDE SEQUENCE [LARGE SCALE GENOMIC DNA]</scope>
    <source>
        <strain evidence="1 2">SCGC AB-598-J21</strain>
    </source>
</reference>
<feature type="non-terminal residue" evidence="1">
    <location>
        <position position="1"/>
    </location>
</feature>
<gene>
    <name evidence="1" type="ORF">SASC598J21_006250</name>
</gene>
<organism evidence="1 2">
    <name type="scientific">Snodgrassella alvi SCGC AB-598-J21</name>
    <dbReference type="NCBI Taxonomy" id="1385367"/>
    <lineage>
        <taxon>Bacteria</taxon>
        <taxon>Pseudomonadati</taxon>
        <taxon>Pseudomonadota</taxon>
        <taxon>Betaproteobacteria</taxon>
        <taxon>Neisseriales</taxon>
        <taxon>Neisseriaceae</taxon>
        <taxon>Snodgrassella</taxon>
    </lineage>
</organism>
<protein>
    <submittedName>
        <fullName evidence="1">Uncharacterized protein</fullName>
    </submittedName>
</protein>
<accession>A0A074W2A4</accession>
<proteinExistence type="predicted"/>
<dbReference type="AlphaFoldDB" id="A0A074W2A4"/>
<name>A0A074W2A4_9NEIS</name>
<dbReference type="Proteomes" id="UP000027644">
    <property type="component" value="Unassembled WGS sequence"/>
</dbReference>
<evidence type="ECO:0000313" key="2">
    <source>
        <dbReference type="Proteomes" id="UP000027644"/>
    </source>
</evidence>
<comment type="caution">
    <text evidence="1">The sequence shown here is derived from an EMBL/GenBank/DDBJ whole genome shotgun (WGS) entry which is preliminary data.</text>
</comment>
<evidence type="ECO:0000313" key="1">
    <source>
        <dbReference type="EMBL" id="KEQ01594.1"/>
    </source>
</evidence>
<dbReference type="EMBL" id="AVQL01000389">
    <property type="protein sequence ID" value="KEQ01594.1"/>
    <property type="molecule type" value="Genomic_DNA"/>
</dbReference>